<organism evidence="2">
    <name type="scientific">Oscillatoriales cyanobacterium SpSt-402</name>
    <dbReference type="NCBI Taxonomy" id="2282168"/>
    <lineage>
        <taxon>Bacteria</taxon>
        <taxon>Bacillati</taxon>
        <taxon>Cyanobacteriota</taxon>
        <taxon>Cyanophyceae</taxon>
        <taxon>Oscillatoriophycideae</taxon>
        <taxon>Oscillatoriales</taxon>
    </lineage>
</organism>
<feature type="signal peptide" evidence="1">
    <location>
        <begin position="1"/>
        <end position="26"/>
    </location>
</feature>
<dbReference type="EMBL" id="DSRD01000139">
    <property type="protein sequence ID" value="HGW93070.1"/>
    <property type="molecule type" value="Genomic_DNA"/>
</dbReference>
<evidence type="ECO:0000313" key="2">
    <source>
        <dbReference type="EMBL" id="HGW93070.1"/>
    </source>
</evidence>
<feature type="chain" id="PRO_5032420747" evidence="1">
    <location>
        <begin position="27"/>
        <end position="249"/>
    </location>
</feature>
<name>A0A832H5N0_9CYAN</name>
<gene>
    <name evidence="2" type="ORF">ENR47_02110</name>
</gene>
<sequence length="249" mass="28130">MKTSRLKHFKIVVLFLSLLTFTNSSLLEKTLAQPVSEFQKNLITGRIPIASTRTIVSPKIFTNCPNQCNSLGDVATALNIALRKAGYAQQAWYLVEDPYRTQAVTAVVTELENIRSDGHPHTAKRWTTSYYSPSIESFQDFLRRMLIGAPPGRYRSFLFAFTPPDRPLSQSLPSWSTLEKTADTIRRGNRVPVVKSLATVRSANYQCYVYVYEYERSSVNGAVRFIEESTLTAEQHLRGGGIWQTLGLR</sequence>
<protein>
    <submittedName>
        <fullName evidence="2">Uncharacterized protein</fullName>
    </submittedName>
</protein>
<dbReference type="AlphaFoldDB" id="A0A832H5N0"/>
<reference evidence="2" key="1">
    <citation type="journal article" date="2020" name="mSystems">
        <title>Genome- and Community-Level Interaction Insights into Carbon Utilization and Element Cycling Functions of Hydrothermarchaeota in Hydrothermal Sediment.</title>
        <authorList>
            <person name="Zhou Z."/>
            <person name="Liu Y."/>
            <person name="Xu W."/>
            <person name="Pan J."/>
            <person name="Luo Z.H."/>
            <person name="Li M."/>
        </authorList>
    </citation>
    <scope>NUCLEOTIDE SEQUENCE [LARGE SCALE GENOMIC DNA]</scope>
    <source>
        <strain evidence="2">SpSt-402</strain>
    </source>
</reference>
<proteinExistence type="predicted"/>
<comment type="caution">
    <text evidence="2">The sequence shown here is derived from an EMBL/GenBank/DDBJ whole genome shotgun (WGS) entry which is preliminary data.</text>
</comment>
<accession>A0A832H5N0</accession>
<evidence type="ECO:0000256" key="1">
    <source>
        <dbReference type="SAM" id="SignalP"/>
    </source>
</evidence>
<keyword evidence="1" id="KW-0732">Signal</keyword>